<keyword evidence="10" id="KW-0325">Glycoprotein</keyword>
<gene>
    <name evidence="14" type="ORF">BDN71DRAFT_1381431</name>
</gene>
<feature type="region of interest" description="Disordered" evidence="11">
    <location>
        <begin position="367"/>
        <end position="393"/>
    </location>
</feature>
<dbReference type="InterPro" id="IPR051410">
    <property type="entry name" value="Ferric/Cupric_Reductase"/>
</dbReference>
<dbReference type="InterPro" id="IPR013130">
    <property type="entry name" value="Fe3_Rdtase_TM_dom"/>
</dbReference>
<feature type="transmembrane region" description="Helical" evidence="12">
    <location>
        <begin position="220"/>
        <end position="240"/>
    </location>
</feature>
<organism evidence="14 15">
    <name type="scientific">Pleurotus eryngii</name>
    <name type="common">Boletus of the steppes</name>
    <dbReference type="NCBI Taxonomy" id="5323"/>
    <lineage>
        <taxon>Eukaryota</taxon>
        <taxon>Fungi</taxon>
        <taxon>Dikarya</taxon>
        <taxon>Basidiomycota</taxon>
        <taxon>Agaricomycotina</taxon>
        <taxon>Agaricomycetes</taxon>
        <taxon>Agaricomycetidae</taxon>
        <taxon>Agaricales</taxon>
        <taxon>Pleurotineae</taxon>
        <taxon>Pleurotaceae</taxon>
        <taxon>Pleurotus</taxon>
    </lineage>
</organism>
<evidence type="ECO:0000256" key="6">
    <source>
        <dbReference type="ARBA" id="ARBA00022989"/>
    </source>
</evidence>
<dbReference type="SFLD" id="SFLDS00052">
    <property type="entry name" value="Ferric_Reductase_Domain"/>
    <property type="match status" value="1"/>
</dbReference>
<evidence type="ECO:0000256" key="1">
    <source>
        <dbReference type="ARBA" id="ARBA00004141"/>
    </source>
</evidence>
<dbReference type="PANTHER" id="PTHR32361:SF9">
    <property type="entry name" value="FERRIC REDUCTASE TRANSMEMBRANE COMPONENT 3-RELATED"/>
    <property type="match status" value="1"/>
</dbReference>
<evidence type="ECO:0000256" key="10">
    <source>
        <dbReference type="ARBA" id="ARBA00023180"/>
    </source>
</evidence>
<keyword evidence="15" id="KW-1185">Reference proteome</keyword>
<dbReference type="GO" id="GO:0015677">
    <property type="term" value="P:copper ion import"/>
    <property type="evidence" value="ECO:0007669"/>
    <property type="project" value="TreeGrafter"/>
</dbReference>
<dbReference type="SFLD" id="SFLDG01168">
    <property type="entry name" value="Ferric_reductase_subgroup_(FRE"/>
    <property type="match status" value="1"/>
</dbReference>
<dbReference type="GO" id="GO:0006879">
    <property type="term" value="P:intracellular iron ion homeostasis"/>
    <property type="evidence" value="ECO:0007669"/>
    <property type="project" value="TreeGrafter"/>
</dbReference>
<evidence type="ECO:0000313" key="15">
    <source>
        <dbReference type="Proteomes" id="UP000807025"/>
    </source>
</evidence>
<keyword evidence="5" id="KW-0249">Electron transport</keyword>
<keyword evidence="3" id="KW-0813">Transport</keyword>
<evidence type="ECO:0000256" key="3">
    <source>
        <dbReference type="ARBA" id="ARBA00022448"/>
    </source>
</evidence>
<dbReference type="GO" id="GO:0005886">
    <property type="term" value="C:plasma membrane"/>
    <property type="evidence" value="ECO:0007669"/>
    <property type="project" value="TreeGrafter"/>
</dbReference>
<accession>A0A9P6A7L8</accession>
<dbReference type="GO" id="GO:0000293">
    <property type="term" value="F:ferric-chelate reductase activity"/>
    <property type="evidence" value="ECO:0007669"/>
    <property type="project" value="UniProtKB-ARBA"/>
</dbReference>
<dbReference type="GO" id="GO:0006826">
    <property type="term" value="P:iron ion transport"/>
    <property type="evidence" value="ECO:0007669"/>
    <property type="project" value="TreeGrafter"/>
</dbReference>
<evidence type="ECO:0000313" key="14">
    <source>
        <dbReference type="EMBL" id="KAF9500623.1"/>
    </source>
</evidence>
<keyword evidence="4 12" id="KW-0812">Transmembrane</keyword>
<dbReference type="Gene3D" id="3.40.50.80">
    <property type="entry name" value="Nucleotide-binding domain of ferredoxin-NADP reductase (FNR) module"/>
    <property type="match status" value="1"/>
</dbReference>
<name>A0A9P6A7L8_PLEER</name>
<dbReference type="OrthoDB" id="4494341at2759"/>
<comment type="similarity">
    <text evidence="2">Belongs to the ferric reductase (FRE) family.</text>
</comment>
<evidence type="ECO:0000256" key="12">
    <source>
        <dbReference type="SAM" id="Phobius"/>
    </source>
</evidence>
<dbReference type="PANTHER" id="PTHR32361">
    <property type="entry name" value="FERRIC/CUPRIC REDUCTASE TRANSMEMBRANE COMPONENT"/>
    <property type="match status" value="1"/>
</dbReference>
<dbReference type="CDD" id="cd06186">
    <property type="entry name" value="NOX_Duox_like_FAD_NADP"/>
    <property type="match status" value="1"/>
</dbReference>
<evidence type="ECO:0000259" key="13">
    <source>
        <dbReference type="PROSITE" id="PS51384"/>
    </source>
</evidence>
<dbReference type="InterPro" id="IPR013121">
    <property type="entry name" value="Fe_red_NAD-bd_6"/>
</dbReference>
<dbReference type="EMBL" id="MU154526">
    <property type="protein sequence ID" value="KAF9500623.1"/>
    <property type="molecule type" value="Genomic_DNA"/>
</dbReference>
<evidence type="ECO:0000256" key="4">
    <source>
        <dbReference type="ARBA" id="ARBA00022692"/>
    </source>
</evidence>
<dbReference type="PROSITE" id="PS51384">
    <property type="entry name" value="FAD_FR"/>
    <property type="match status" value="1"/>
</dbReference>
<dbReference type="SUPFAM" id="SSF52343">
    <property type="entry name" value="Ferredoxin reductase-like, C-terminal NADP-linked domain"/>
    <property type="match status" value="1"/>
</dbReference>
<feature type="transmembrane region" description="Helical" evidence="12">
    <location>
        <begin position="119"/>
        <end position="138"/>
    </location>
</feature>
<reference evidence="14" key="1">
    <citation type="submission" date="2020-11" db="EMBL/GenBank/DDBJ databases">
        <authorList>
            <consortium name="DOE Joint Genome Institute"/>
            <person name="Ahrendt S."/>
            <person name="Riley R."/>
            <person name="Andreopoulos W."/>
            <person name="Labutti K."/>
            <person name="Pangilinan J."/>
            <person name="Ruiz-Duenas F.J."/>
            <person name="Barrasa J.M."/>
            <person name="Sanchez-Garcia M."/>
            <person name="Camarero S."/>
            <person name="Miyauchi S."/>
            <person name="Serrano A."/>
            <person name="Linde D."/>
            <person name="Babiker R."/>
            <person name="Drula E."/>
            <person name="Ayuso-Fernandez I."/>
            <person name="Pacheco R."/>
            <person name="Padilla G."/>
            <person name="Ferreira P."/>
            <person name="Barriuso J."/>
            <person name="Kellner H."/>
            <person name="Castanera R."/>
            <person name="Alfaro M."/>
            <person name="Ramirez L."/>
            <person name="Pisabarro A.G."/>
            <person name="Kuo A."/>
            <person name="Tritt A."/>
            <person name="Lipzen A."/>
            <person name="He G."/>
            <person name="Yan M."/>
            <person name="Ng V."/>
            <person name="Cullen D."/>
            <person name="Martin F."/>
            <person name="Rosso M.-N."/>
            <person name="Henrissat B."/>
            <person name="Hibbett D."/>
            <person name="Martinez A.T."/>
            <person name="Grigoriev I.V."/>
        </authorList>
    </citation>
    <scope>NUCLEOTIDE SEQUENCE</scope>
    <source>
        <strain evidence="14">ATCC 90797</strain>
    </source>
</reference>
<keyword evidence="8" id="KW-0406">Ion transport</keyword>
<dbReference type="Pfam" id="PF08030">
    <property type="entry name" value="NAD_binding_6"/>
    <property type="match status" value="1"/>
</dbReference>
<evidence type="ECO:0000256" key="9">
    <source>
        <dbReference type="ARBA" id="ARBA00023136"/>
    </source>
</evidence>
<dbReference type="InterPro" id="IPR013112">
    <property type="entry name" value="FAD-bd_8"/>
</dbReference>
<sequence length="667" mass="73113">MPSPSALLATSVQGLRPDGIVEVAITTQKVDPDRLPRIQQAHDYPREALWPLAGFTALVALCHLLVILSTVLFPQRHTRPEGSRNSPSLRRIPAALLDTFRVIAYRCTIPIGGSHSLNLAEVFLTAAYITIIFVWSLVHSTNSKGMSYDPKYWANTAGNVAATQLSVVAALGTRNNIISWITGVSFDKLNYLHRMSARAVCVLTWVHGAGPVGWDHPFTQAGLLASIALSVLSIFSIRPLREAGYEAFVVIHFLLVFIVILSAYFHAQEFELGYFIWPAFLIWGVDRLIQVLRTFILNSGYFKARSHELDARIDVLSPHFLRLRLYRPNFFHWRPGQSALLTLPTVSTLPLETHPFTISTIDTPTTHKAATSGEVTPPSPSGSDEKRDTLPDNVAPGKELTFLIRVRSGLTGKLLDAATKGDTVKVLVDGPYSSPPWLRGFDSVVLIAGGSGVAFTLPMLLDTIRRAKANAVGVCRRVTFIWAIRELEHTQWISDALVPALQDIPSTLAVDIKFYVTGLADDSQAQLLDDDSLHSDQESKGQGNMNPKGRQLLKSSVVTVENGRPNLKALLDAEIARGSGPMSVNVCGTHTLANVVRAGLRRPRFMDILKGGPTVSLHIEAFGSSVSPFPSRTTFPKHADPSLYSECCNFRFAVIRPCSCMCVEVVS</sequence>
<dbReference type="Pfam" id="PF08022">
    <property type="entry name" value="FAD_binding_8"/>
    <property type="match status" value="1"/>
</dbReference>
<evidence type="ECO:0000256" key="11">
    <source>
        <dbReference type="SAM" id="MobiDB-lite"/>
    </source>
</evidence>
<keyword evidence="6 12" id="KW-1133">Transmembrane helix</keyword>
<feature type="transmembrane region" description="Helical" evidence="12">
    <location>
        <begin position="247"/>
        <end position="266"/>
    </location>
</feature>
<evidence type="ECO:0000256" key="2">
    <source>
        <dbReference type="ARBA" id="ARBA00006278"/>
    </source>
</evidence>
<evidence type="ECO:0000256" key="5">
    <source>
        <dbReference type="ARBA" id="ARBA00022982"/>
    </source>
</evidence>
<proteinExistence type="inferred from homology"/>
<dbReference type="AlphaFoldDB" id="A0A9P6A7L8"/>
<evidence type="ECO:0000256" key="7">
    <source>
        <dbReference type="ARBA" id="ARBA00023002"/>
    </source>
</evidence>
<keyword evidence="7" id="KW-0560">Oxidoreductase</keyword>
<protein>
    <recommendedName>
        <fullName evidence="13">FAD-binding FR-type domain-containing protein</fullName>
    </recommendedName>
</protein>
<dbReference type="Proteomes" id="UP000807025">
    <property type="component" value="Unassembled WGS sequence"/>
</dbReference>
<comment type="subcellular location">
    <subcellularLocation>
        <location evidence="1">Membrane</location>
        <topology evidence="1">Multi-pass membrane protein</topology>
    </subcellularLocation>
</comment>
<dbReference type="InterPro" id="IPR039261">
    <property type="entry name" value="FNR_nucleotide-bd"/>
</dbReference>
<comment type="caution">
    <text evidence="14">The sequence shown here is derived from an EMBL/GenBank/DDBJ whole genome shotgun (WGS) entry which is preliminary data.</text>
</comment>
<feature type="transmembrane region" description="Helical" evidence="12">
    <location>
        <begin position="52"/>
        <end position="73"/>
    </location>
</feature>
<dbReference type="Pfam" id="PF01794">
    <property type="entry name" value="Ferric_reduct"/>
    <property type="match status" value="1"/>
</dbReference>
<feature type="domain" description="FAD-binding FR-type" evidence="13">
    <location>
        <begin position="302"/>
        <end position="438"/>
    </location>
</feature>
<dbReference type="InterPro" id="IPR017927">
    <property type="entry name" value="FAD-bd_FR_type"/>
</dbReference>
<keyword evidence="9 12" id="KW-0472">Membrane</keyword>
<evidence type="ECO:0000256" key="8">
    <source>
        <dbReference type="ARBA" id="ARBA00023065"/>
    </source>
</evidence>